<dbReference type="Gene3D" id="1.20.1740.10">
    <property type="entry name" value="Amino acid/polyamine transporter I"/>
    <property type="match status" value="1"/>
</dbReference>
<dbReference type="EMBL" id="VIBQ01000017">
    <property type="protein sequence ID" value="KAB8360962.1"/>
    <property type="molecule type" value="Genomic_DNA"/>
</dbReference>
<keyword evidence="8" id="KW-1185">Reference proteome</keyword>
<evidence type="ECO:0000313" key="7">
    <source>
        <dbReference type="EMBL" id="KAB8360962.1"/>
    </source>
</evidence>
<feature type="transmembrane region" description="Helical" evidence="5">
    <location>
        <begin position="150"/>
        <end position="174"/>
    </location>
</feature>
<keyword evidence="4 5" id="KW-0472">Membrane</keyword>
<feature type="transmembrane region" description="Helical" evidence="5">
    <location>
        <begin position="120"/>
        <end position="144"/>
    </location>
</feature>
<evidence type="ECO:0000256" key="1">
    <source>
        <dbReference type="ARBA" id="ARBA00004141"/>
    </source>
</evidence>
<feature type="transmembrane region" description="Helical" evidence="5">
    <location>
        <begin position="292"/>
        <end position="312"/>
    </location>
</feature>
<feature type="transmembrane region" description="Helical" evidence="5">
    <location>
        <begin position="186"/>
        <end position="205"/>
    </location>
</feature>
<sequence length="599" mass="65344">MCCGPPCRNDLKHAILLGAIAKGLIAAAISVSLHRAVSELHRAVSEQHQEIKIVQSVRLMNYTGSKKMNISRDATTSKQVNDTVVKQVPIVDHSTDRHHGNFVTEHEHQNLSRGLHQRHISLIAIAGAIGTGLFLSLGGAIQTAGPLGALLGYTTVGLIVCAVQFALGEVTALLPVTGAFVRHAEFLIDPAAGFAIAICVLFEFWTDISPALWIVLVILMTFVVGITLIRVYGEVEFWFALLKIFFIIFLIILGLVINLGGVPGVPRRGFATWSSPGAFSEFIGTGRWGQFLGYWAVMTSAVFSFAGTESVAMAAAETRNPRQAIPRACKRVFIRVFLFYILSVLVVGMLVASDDPRLGDESGTAAQSPFVIAASAAGIKAIPSVVNAIVITSAWSSSNQALLAGTRVLYALALKGQAPKVFLRTTPWGSPYVCVLLQTAFMFLAFMTLSSGALTVFYWFVDLTACGVLISWISILVNHQRLILSMKKQNLPLSLLPWHNSWTKYSTPVALFMCILILFTAGFPVFTKRNWSTSGFISSYLDIPLVITAFLAWKILKSTRFTALSDIPLAEALEEVQRDPGIVEPNPKTWLKFVTFLWD</sequence>
<comment type="caution">
    <text evidence="7">The sequence shown here is derived from an EMBL/GenBank/DDBJ whole genome shotgun (WGS) entry which is preliminary data.</text>
</comment>
<feature type="transmembrane region" description="Helical" evidence="5">
    <location>
        <begin position="456"/>
        <end position="477"/>
    </location>
</feature>
<gene>
    <name evidence="7" type="ORF">FH972_024694</name>
</gene>
<dbReference type="GO" id="GO:0016020">
    <property type="term" value="C:membrane"/>
    <property type="evidence" value="ECO:0007669"/>
    <property type="project" value="UniProtKB-SubCell"/>
</dbReference>
<dbReference type="PANTHER" id="PTHR43341">
    <property type="entry name" value="AMINO ACID PERMEASE"/>
    <property type="match status" value="1"/>
</dbReference>
<dbReference type="Proteomes" id="UP000327013">
    <property type="component" value="Unassembled WGS sequence"/>
</dbReference>
<feature type="transmembrane region" description="Helical" evidence="5">
    <location>
        <begin position="14"/>
        <end position="33"/>
    </location>
</feature>
<feature type="transmembrane region" description="Helical" evidence="5">
    <location>
        <begin position="432"/>
        <end position="450"/>
    </location>
</feature>
<keyword evidence="2 5" id="KW-0812">Transmembrane</keyword>
<organism evidence="7 8">
    <name type="scientific">Carpinus fangiana</name>
    <dbReference type="NCBI Taxonomy" id="176857"/>
    <lineage>
        <taxon>Eukaryota</taxon>
        <taxon>Viridiplantae</taxon>
        <taxon>Streptophyta</taxon>
        <taxon>Embryophyta</taxon>
        <taxon>Tracheophyta</taxon>
        <taxon>Spermatophyta</taxon>
        <taxon>Magnoliopsida</taxon>
        <taxon>eudicotyledons</taxon>
        <taxon>Gunneridae</taxon>
        <taxon>Pentapetalae</taxon>
        <taxon>rosids</taxon>
        <taxon>fabids</taxon>
        <taxon>Fagales</taxon>
        <taxon>Betulaceae</taxon>
        <taxon>Carpinus</taxon>
    </lineage>
</organism>
<feature type="transmembrane region" description="Helical" evidence="5">
    <location>
        <begin position="332"/>
        <end position="352"/>
    </location>
</feature>
<dbReference type="Pfam" id="PF00324">
    <property type="entry name" value="AA_permease"/>
    <property type="match status" value="1"/>
</dbReference>
<dbReference type="AlphaFoldDB" id="A0A5N6KZ91"/>
<proteinExistence type="predicted"/>
<evidence type="ECO:0000256" key="2">
    <source>
        <dbReference type="ARBA" id="ARBA00022692"/>
    </source>
</evidence>
<name>A0A5N6KZ91_9ROSI</name>
<feature type="transmembrane region" description="Helical" evidence="5">
    <location>
        <begin position="533"/>
        <end position="553"/>
    </location>
</feature>
<protein>
    <recommendedName>
        <fullName evidence="6">Amino acid permease/ SLC12A domain-containing protein</fullName>
    </recommendedName>
</protein>
<feature type="transmembrane region" description="Helical" evidence="5">
    <location>
        <begin position="211"/>
        <end position="232"/>
    </location>
</feature>
<dbReference type="PANTHER" id="PTHR43341:SF18">
    <property type="entry name" value="AMINO ACID PERMEASE_ SLC12A DOMAIN-CONTAINING PROTEIN"/>
    <property type="match status" value="1"/>
</dbReference>
<evidence type="ECO:0000313" key="8">
    <source>
        <dbReference type="Proteomes" id="UP000327013"/>
    </source>
</evidence>
<comment type="subcellular location">
    <subcellularLocation>
        <location evidence="1">Membrane</location>
        <topology evidence="1">Multi-pass membrane protein</topology>
    </subcellularLocation>
</comment>
<dbReference type="InterPro" id="IPR004841">
    <property type="entry name" value="AA-permease/SLC12A_dom"/>
</dbReference>
<dbReference type="GO" id="GO:0015171">
    <property type="term" value="F:amino acid transmembrane transporter activity"/>
    <property type="evidence" value="ECO:0007669"/>
    <property type="project" value="TreeGrafter"/>
</dbReference>
<feature type="domain" description="Amino acid permease/ SLC12A" evidence="6">
    <location>
        <begin position="119"/>
        <end position="561"/>
    </location>
</feature>
<evidence type="ECO:0000256" key="3">
    <source>
        <dbReference type="ARBA" id="ARBA00022989"/>
    </source>
</evidence>
<keyword evidence="3 5" id="KW-1133">Transmembrane helix</keyword>
<dbReference type="InterPro" id="IPR050524">
    <property type="entry name" value="APC_YAT"/>
</dbReference>
<evidence type="ECO:0000259" key="6">
    <source>
        <dbReference type="Pfam" id="PF00324"/>
    </source>
</evidence>
<reference evidence="7 8" key="1">
    <citation type="submission" date="2019-06" db="EMBL/GenBank/DDBJ databases">
        <title>A chromosomal-level reference genome of Carpinus fangiana (Coryloideae, Betulaceae).</title>
        <authorList>
            <person name="Yang X."/>
            <person name="Wang Z."/>
            <person name="Zhang L."/>
            <person name="Hao G."/>
            <person name="Liu J."/>
            <person name="Yang Y."/>
        </authorList>
    </citation>
    <scope>NUCLEOTIDE SEQUENCE [LARGE SCALE GENOMIC DNA]</scope>
    <source>
        <strain evidence="7">Cfa_2016G</strain>
        <tissue evidence="7">Leaf</tissue>
    </source>
</reference>
<dbReference type="OrthoDB" id="10062876at2759"/>
<feature type="transmembrane region" description="Helical" evidence="5">
    <location>
        <begin position="509"/>
        <end position="527"/>
    </location>
</feature>
<feature type="transmembrane region" description="Helical" evidence="5">
    <location>
        <begin position="372"/>
        <end position="395"/>
    </location>
</feature>
<feature type="transmembrane region" description="Helical" evidence="5">
    <location>
        <begin position="244"/>
        <end position="265"/>
    </location>
</feature>
<evidence type="ECO:0000256" key="5">
    <source>
        <dbReference type="SAM" id="Phobius"/>
    </source>
</evidence>
<accession>A0A5N6KZ91</accession>
<evidence type="ECO:0000256" key="4">
    <source>
        <dbReference type="ARBA" id="ARBA00023136"/>
    </source>
</evidence>